<feature type="domain" description="SRCR" evidence="22">
    <location>
        <begin position="328"/>
        <end position="429"/>
    </location>
</feature>
<dbReference type="Gene3D" id="3.10.250.10">
    <property type="entry name" value="SRCR-like domain"/>
    <property type="match status" value="8"/>
</dbReference>
<dbReference type="GO" id="GO:0016020">
    <property type="term" value="C:membrane"/>
    <property type="evidence" value="ECO:0007669"/>
    <property type="project" value="UniProtKB-SubCell"/>
</dbReference>
<keyword evidence="7" id="KW-0812">Transmembrane</keyword>
<dbReference type="PANTHER" id="PTHR45817:SF9">
    <property type="entry name" value="SRCR DOMAIN-CONTAINING PROTEIN"/>
    <property type="match status" value="1"/>
</dbReference>
<evidence type="ECO:0000256" key="3">
    <source>
        <dbReference type="ARBA" id="ARBA00004239"/>
    </source>
</evidence>
<evidence type="ECO:0000256" key="12">
    <source>
        <dbReference type="ARBA" id="ARBA00022989"/>
    </source>
</evidence>
<evidence type="ECO:0000313" key="24">
    <source>
        <dbReference type="Proteomes" id="UP001249851"/>
    </source>
</evidence>
<comment type="similarity">
    <text evidence="4">Belongs to the lysyl oxidase family.</text>
</comment>
<keyword evidence="8" id="KW-0479">Metal-binding</keyword>
<dbReference type="InterPro" id="IPR036772">
    <property type="entry name" value="SRCR-like_dom_sf"/>
</dbReference>
<feature type="domain" description="SRCR" evidence="22">
    <location>
        <begin position="878"/>
        <end position="940"/>
    </location>
</feature>
<reference evidence="23" key="2">
    <citation type="journal article" date="2023" name="Science">
        <title>Genomic signatures of disease resistance in endangered staghorn corals.</title>
        <authorList>
            <person name="Vollmer S.V."/>
            <person name="Selwyn J.D."/>
            <person name="Despard B.A."/>
            <person name="Roesel C.L."/>
        </authorList>
    </citation>
    <scope>NUCLEOTIDE SEQUENCE</scope>
    <source>
        <strain evidence="23">K2</strain>
    </source>
</reference>
<feature type="domain" description="SRCR" evidence="22">
    <location>
        <begin position="763"/>
        <end position="867"/>
    </location>
</feature>
<evidence type="ECO:0000256" key="15">
    <source>
        <dbReference type="ARBA" id="ARBA00023136"/>
    </source>
</evidence>
<feature type="signal peptide" evidence="21">
    <location>
        <begin position="1"/>
        <end position="19"/>
    </location>
</feature>
<keyword evidence="10" id="KW-0677">Repeat</keyword>
<evidence type="ECO:0000256" key="19">
    <source>
        <dbReference type="ARBA" id="ARBA00047861"/>
    </source>
</evidence>
<evidence type="ECO:0000256" key="2">
    <source>
        <dbReference type="ARBA" id="ARBA00004167"/>
    </source>
</evidence>
<feature type="disulfide bond" evidence="20">
    <location>
        <begin position="965"/>
        <end position="1029"/>
    </location>
</feature>
<dbReference type="Pfam" id="PF01186">
    <property type="entry name" value="Lysyl_oxidase"/>
    <property type="match status" value="2"/>
</dbReference>
<protein>
    <recommendedName>
        <fullName evidence="18">protein-lysine 6-oxidase</fullName>
        <ecNumber evidence="18">1.4.3.13</ecNumber>
    </recommendedName>
</protein>
<accession>A0AAD9R490</accession>
<evidence type="ECO:0000259" key="22">
    <source>
        <dbReference type="PROSITE" id="PS50287"/>
    </source>
</evidence>
<keyword evidence="14" id="KW-0186">Copper</keyword>
<evidence type="ECO:0000256" key="6">
    <source>
        <dbReference type="ARBA" id="ARBA00022525"/>
    </source>
</evidence>
<dbReference type="PRINTS" id="PR00074">
    <property type="entry name" value="LYSYLOXIDASE"/>
</dbReference>
<dbReference type="FunFam" id="3.10.250.10:FF:000016">
    <property type="entry name" value="Scavenger receptor cysteine-rich protein type 12"/>
    <property type="match status" value="3"/>
</dbReference>
<feature type="disulfide bond" evidence="20">
    <location>
        <begin position="92"/>
        <end position="102"/>
    </location>
</feature>
<comment type="caution">
    <text evidence="23">The sequence shown here is derived from an EMBL/GenBank/DDBJ whole genome shotgun (WGS) entry which is preliminary data.</text>
</comment>
<keyword evidence="16 20" id="KW-1015">Disulfide bond</keyword>
<reference evidence="23" key="1">
    <citation type="journal article" date="2023" name="G3 (Bethesda)">
        <title>Whole genome assembly and annotation of the endangered Caribbean coral Acropora cervicornis.</title>
        <authorList>
            <person name="Selwyn J.D."/>
            <person name="Vollmer S.V."/>
        </authorList>
    </citation>
    <scope>NUCLEOTIDE SEQUENCE</scope>
    <source>
        <strain evidence="23">K2</strain>
    </source>
</reference>
<dbReference type="PANTHER" id="PTHR45817">
    <property type="entry name" value="LYSYL OXIDASE-LIKE-RELATED"/>
    <property type="match status" value="1"/>
</dbReference>
<dbReference type="GO" id="GO:0004720">
    <property type="term" value="F:protein-lysine 6-oxidase activity"/>
    <property type="evidence" value="ECO:0007669"/>
    <property type="project" value="UniProtKB-EC"/>
</dbReference>
<comment type="subcellular location">
    <subcellularLocation>
        <location evidence="2">Membrane</location>
        <topology evidence="2">Single-pass membrane protein</topology>
    </subcellularLocation>
    <subcellularLocation>
        <location evidence="3">Secreted</location>
        <location evidence="3">Extracellular space</location>
    </subcellularLocation>
</comment>
<evidence type="ECO:0000313" key="23">
    <source>
        <dbReference type="EMBL" id="KAK2572558.1"/>
    </source>
</evidence>
<feature type="domain" description="SRCR" evidence="22">
    <location>
        <begin position="638"/>
        <end position="739"/>
    </location>
</feature>
<feature type="disulfide bond" evidence="20">
    <location>
        <begin position="220"/>
        <end position="230"/>
    </location>
</feature>
<evidence type="ECO:0000256" key="20">
    <source>
        <dbReference type="PROSITE-ProRule" id="PRU00196"/>
    </source>
</evidence>
<evidence type="ECO:0000256" key="9">
    <source>
        <dbReference type="ARBA" id="ARBA00022729"/>
    </source>
</evidence>
<evidence type="ECO:0000256" key="14">
    <source>
        <dbReference type="ARBA" id="ARBA00023008"/>
    </source>
</evidence>
<dbReference type="PROSITE" id="PS00420">
    <property type="entry name" value="SRCR_1"/>
    <property type="match status" value="2"/>
</dbReference>
<dbReference type="EC" id="1.4.3.13" evidence="18"/>
<feature type="disulfide bond" evidence="20">
    <location>
        <begin position="1009"/>
        <end position="1019"/>
    </location>
</feature>
<dbReference type="SUPFAM" id="SSF56487">
    <property type="entry name" value="SRCR-like"/>
    <property type="match status" value="8"/>
</dbReference>
<evidence type="ECO:0000256" key="21">
    <source>
        <dbReference type="SAM" id="SignalP"/>
    </source>
</evidence>
<dbReference type="InterPro" id="IPR019828">
    <property type="entry name" value="Lysyl_oxidase_CS"/>
</dbReference>
<dbReference type="PROSITE" id="PS50287">
    <property type="entry name" value="SRCR_2"/>
    <property type="match status" value="8"/>
</dbReference>
<keyword evidence="15" id="KW-0472">Membrane</keyword>
<dbReference type="FunFam" id="3.10.250.10:FF:000005">
    <property type="entry name" value="Neurotrypsin isoform A"/>
    <property type="match status" value="1"/>
</dbReference>
<comment type="caution">
    <text evidence="20">Lacks conserved residue(s) required for the propagation of feature annotation.</text>
</comment>
<evidence type="ECO:0000256" key="18">
    <source>
        <dbReference type="ARBA" id="ARBA00038869"/>
    </source>
</evidence>
<dbReference type="PROSITE" id="PS00926">
    <property type="entry name" value="LYSYL_OXIDASE"/>
    <property type="match status" value="1"/>
</dbReference>
<keyword evidence="24" id="KW-1185">Reference proteome</keyword>
<evidence type="ECO:0000256" key="5">
    <source>
        <dbReference type="ARBA" id="ARBA00022477"/>
    </source>
</evidence>
<feature type="chain" id="PRO_5041923669" description="protein-lysine 6-oxidase" evidence="21">
    <location>
        <begin position="20"/>
        <end position="1258"/>
    </location>
</feature>
<dbReference type="Pfam" id="PF00530">
    <property type="entry name" value="SRCR"/>
    <property type="match status" value="8"/>
</dbReference>
<dbReference type="SMART" id="SM00202">
    <property type="entry name" value="SR"/>
    <property type="match status" value="8"/>
</dbReference>
<keyword evidence="11" id="KW-0801">TPQ</keyword>
<feature type="disulfide bond" evidence="20">
    <location>
        <begin position="353"/>
        <end position="417"/>
    </location>
</feature>
<dbReference type="GO" id="GO:0005615">
    <property type="term" value="C:extracellular space"/>
    <property type="evidence" value="ECO:0007669"/>
    <property type="project" value="TreeGrafter"/>
</dbReference>
<keyword evidence="12" id="KW-1133">Transmembrane helix</keyword>
<feature type="disulfide bond" evidence="20">
    <location>
        <begin position="836"/>
        <end position="846"/>
    </location>
</feature>
<feature type="domain" description="SRCR" evidence="22">
    <location>
        <begin position="940"/>
        <end position="1041"/>
    </location>
</feature>
<evidence type="ECO:0000256" key="1">
    <source>
        <dbReference type="ARBA" id="ARBA00001935"/>
    </source>
</evidence>
<evidence type="ECO:0000256" key="16">
    <source>
        <dbReference type="ARBA" id="ARBA00023157"/>
    </source>
</evidence>
<keyword evidence="5" id="KW-0886">LTQ</keyword>
<feature type="domain" description="SRCR" evidence="22">
    <location>
        <begin position="147"/>
        <end position="251"/>
    </location>
</feature>
<evidence type="ECO:0000256" key="17">
    <source>
        <dbReference type="ARBA" id="ARBA00023180"/>
    </source>
</evidence>
<dbReference type="PRINTS" id="PR00258">
    <property type="entry name" value="SPERACTRCPTR"/>
</dbReference>
<dbReference type="InterPro" id="IPR001695">
    <property type="entry name" value="Lysyl_oxidase"/>
</dbReference>
<evidence type="ECO:0000256" key="10">
    <source>
        <dbReference type="ARBA" id="ARBA00022737"/>
    </source>
</evidence>
<evidence type="ECO:0000256" key="4">
    <source>
        <dbReference type="ARBA" id="ARBA00007492"/>
    </source>
</evidence>
<feature type="domain" description="SRCR" evidence="22">
    <location>
        <begin position="254"/>
        <end position="316"/>
    </location>
</feature>
<keyword evidence="6" id="KW-0964">Secreted</keyword>
<keyword evidence="13" id="KW-0560">Oxidoreductase</keyword>
<dbReference type="FunFam" id="3.10.250.10:FF:000011">
    <property type="entry name" value="Scavenger receptor class A member 5"/>
    <property type="match status" value="1"/>
</dbReference>
<comment type="catalytic activity">
    <reaction evidence="19">
        <text>L-lysyl-[protein] + O2 + H2O = (S)-2-amino-6-oxohexanoyl-[protein] + H2O2 + NH4(+)</text>
        <dbReference type="Rhea" id="RHEA:24544"/>
        <dbReference type="Rhea" id="RHEA-COMP:9752"/>
        <dbReference type="Rhea" id="RHEA-COMP:12448"/>
        <dbReference type="ChEBI" id="CHEBI:15377"/>
        <dbReference type="ChEBI" id="CHEBI:15379"/>
        <dbReference type="ChEBI" id="CHEBI:16240"/>
        <dbReference type="ChEBI" id="CHEBI:28938"/>
        <dbReference type="ChEBI" id="CHEBI:29969"/>
        <dbReference type="ChEBI" id="CHEBI:131803"/>
        <dbReference type="EC" id="1.4.3.13"/>
    </reaction>
</comment>
<dbReference type="GO" id="GO:0005507">
    <property type="term" value="F:copper ion binding"/>
    <property type="evidence" value="ECO:0007669"/>
    <property type="project" value="InterPro"/>
</dbReference>
<sequence length="1258" mass="142888">MRWILLASIALLSVELSCSVKVRLVGGKHKYEGRIEILYKSEWRAVCDHKWNKNGARIVCRMLGYPDVLRFTKGPHAFGRGNGKFWLDDVICSGEEESIASCSHRPWGRNNCLPFNQAGVVCKRHMSDMVAVPKPSTASGEVRKLNIRLQGPVVDDYISEGVVQVQHEGIWGYICPSTWTKANSFVLCGDLGFPNMEIQGSNSAASQEEQPVYWLNKVTCQGWESSIVSCDHAGFARHQCNDDGVLRIKCPLDVRLRSGVLVSEGRVEVQYQDFWGTVCDDHWTLKEANVVCRSLGYGSAAMSATNAYFGRGMGRVLFTSSEEKVLGIRIQGSTNPKEGRVEVFHDGKWGTVCGDTWGIEEAMIVCRQLNLGYAGRALTENNFTATEHRVIMSGVRCRVDEVSLYYCQHDEWTNTTCSSKKSVAGVLCVNELPDLVINTDMLKTYMEMNTIALQYLQCAMEENCLSASAAWMMRDSVWNRRRLLRFSVQVENRGLDHFRPAVDKSKWKWHKCHKHYHSMETFSSYDLLSQRTGKKVAQGHKASFCLEDTKCDPGFERVWNCTDMGDQGISPGCFDIYHYNIDCQWVDVSDLTHGAFYLRVHVNPGNQVAESDFRNNVAKCQVYDYGRYVIVGSCRIEVRLLGGKHAYEGRVEVLHNEEWRAICDRGWNFKAAKVVCRMLGFPDALRYTKGFQPFGRGNGKFWIDDVRCGGREYDIERCARKDWGQHNCRSTNQAGVICKLHRRDVIVEPEPSRASGEVIQANLRLIGPTRDDYISEGIVQVEHEGKWGYICPSLWSLANSYVLCGQLGFPNTEELEAYTDNIRDEKPVYWLDHVVCKGWESTIVSCDHTGWTRHECEGRKALKIKCKRKGNLQITSELRLRSGALISEGRVEVKQRNTWGTICDDHWTLREANTVCRSLGYGSAAMAAKNAYFGRGLGEIRLSGGANAYEGRVEVFRSGTWGTVCADDWRIESAMVVCRQLKLGYAAHAVTQNYFGYTNLRVIMSGVQCHVDEISIFNCQRDHWENVTCSRSNKLAGVICSKALPDLVIDTAELQKSIIQEYRTLYDLRCAHEESCLSKSADALFKYGSLSRDYRKLLRFTTKIENRGWEDFRPDSPRGSWDYHRCHAHFHSMETFATYDLLRKKYSAIQAEGHKASFCLEDTECDPGFDKRWNCTRGGDQGISPGCYDVYKSTIDCQWVDFTDVRQRGSYILRIRLNPGNQVAETDFRNNIAKCSVIYYGRFVLPSQCWIGECKMEA</sequence>
<evidence type="ECO:0000256" key="7">
    <source>
        <dbReference type="ARBA" id="ARBA00022692"/>
    </source>
</evidence>
<gene>
    <name evidence="23" type="ORF">P5673_002819</name>
</gene>
<evidence type="ECO:0000256" key="11">
    <source>
        <dbReference type="ARBA" id="ARBA00022772"/>
    </source>
</evidence>
<name>A0AAD9R490_ACRCE</name>
<evidence type="ECO:0000256" key="13">
    <source>
        <dbReference type="ARBA" id="ARBA00023002"/>
    </source>
</evidence>
<dbReference type="EMBL" id="JARQWQ010000004">
    <property type="protein sequence ID" value="KAK2572558.1"/>
    <property type="molecule type" value="Genomic_DNA"/>
</dbReference>
<dbReference type="InterPro" id="IPR050912">
    <property type="entry name" value="LOX-like_protein"/>
</dbReference>
<proteinExistence type="inferred from homology"/>
<feature type="domain" description="SRCR" evidence="22">
    <location>
        <begin position="22"/>
        <end position="123"/>
    </location>
</feature>
<feature type="disulfide bond" evidence="20">
    <location>
        <begin position="397"/>
        <end position="407"/>
    </location>
</feature>
<dbReference type="Proteomes" id="UP001249851">
    <property type="component" value="Unassembled WGS sequence"/>
</dbReference>
<keyword evidence="17" id="KW-0325">Glycoprotein</keyword>
<feature type="disulfide bond" evidence="20">
    <location>
        <begin position="708"/>
        <end position="718"/>
    </location>
</feature>
<evidence type="ECO:0000256" key="8">
    <source>
        <dbReference type="ARBA" id="ARBA00022723"/>
    </source>
</evidence>
<keyword evidence="9 21" id="KW-0732">Signal</keyword>
<dbReference type="InterPro" id="IPR001190">
    <property type="entry name" value="SRCR"/>
</dbReference>
<dbReference type="AlphaFoldDB" id="A0AAD9R490"/>
<comment type="cofactor">
    <cofactor evidence="1">
        <name>Cu cation</name>
        <dbReference type="ChEBI" id="CHEBI:23378"/>
    </cofactor>
</comment>
<dbReference type="FunFam" id="3.10.250.10:FF:000001">
    <property type="entry name" value="Lysyl oxidase 4 isoform X1"/>
    <property type="match status" value="1"/>
</dbReference>
<organism evidence="23 24">
    <name type="scientific">Acropora cervicornis</name>
    <name type="common">Staghorn coral</name>
    <dbReference type="NCBI Taxonomy" id="6130"/>
    <lineage>
        <taxon>Eukaryota</taxon>
        <taxon>Metazoa</taxon>
        <taxon>Cnidaria</taxon>
        <taxon>Anthozoa</taxon>
        <taxon>Hexacorallia</taxon>
        <taxon>Scleractinia</taxon>
        <taxon>Astrocoeniina</taxon>
        <taxon>Acroporidae</taxon>
        <taxon>Acropora</taxon>
    </lineage>
</organism>